<evidence type="ECO:0000313" key="2">
    <source>
        <dbReference type="Proteomes" id="UP000054988"/>
    </source>
</evidence>
<proteinExistence type="predicted"/>
<reference evidence="1 2" key="1">
    <citation type="submission" date="2015-12" db="EMBL/GenBank/DDBJ databases">
        <title>Draft genome sequence of Moniliophthora roreri, the causal agent of frosty pod rot of cacao.</title>
        <authorList>
            <person name="Aime M.C."/>
            <person name="Diaz-Valderrama J.R."/>
            <person name="Kijpornyongpan T."/>
            <person name="Phillips-Mora W."/>
        </authorList>
    </citation>
    <scope>NUCLEOTIDE SEQUENCE [LARGE SCALE GENOMIC DNA]</scope>
    <source>
        <strain evidence="1 2">MCA 2952</strain>
    </source>
</reference>
<comment type="caution">
    <text evidence="1">The sequence shown here is derived from an EMBL/GenBank/DDBJ whole genome shotgun (WGS) entry which is preliminary data.</text>
</comment>
<protein>
    <submittedName>
        <fullName evidence="1">Uncharacterized protein</fullName>
    </submittedName>
</protein>
<organism evidence="1 2">
    <name type="scientific">Moniliophthora roreri</name>
    <name type="common">Frosty pod rot fungus</name>
    <name type="synonym">Monilia roreri</name>
    <dbReference type="NCBI Taxonomy" id="221103"/>
    <lineage>
        <taxon>Eukaryota</taxon>
        <taxon>Fungi</taxon>
        <taxon>Dikarya</taxon>
        <taxon>Basidiomycota</taxon>
        <taxon>Agaricomycotina</taxon>
        <taxon>Agaricomycetes</taxon>
        <taxon>Agaricomycetidae</taxon>
        <taxon>Agaricales</taxon>
        <taxon>Marasmiineae</taxon>
        <taxon>Marasmiaceae</taxon>
        <taxon>Moniliophthora</taxon>
    </lineage>
</organism>
<dbReference type="EMBL" id="LATX01001964">
    <property type="protein sequence ID" value="KTB35865.1"/>
    <property type="molecule type" value="Genomic_DNA"/>
</dbReference>
<accession>A0A0W0FHN9</accession>
<name>A0A0W0FHN9_MONRR</name>
<gene>
    <name evidence="1" type="ORF">WG66_11537</name>
</gene>
<dbReference type="Proteomes" id="UP000054988">
    <property type="component" value="Unassembled WGS sequence"/>
</dbReference>
<dbReference type="AlphaFoldDB" id="A0A0W0FHN9"/>
<sequence>MTPTIFTVRNQMALEYPTLEYTRFQLGTYYYESTRGFSISSRHVENSHTLF</sequence>
<evidence type="ECO:0000313" key="1">
    <source>
        <dbReference type="EMBL" id="KTB35865.1"/>
    </source>
</evidence>